<evidence type="ECO:0008006" key="11">
    <source>
        <dbReference type="Google" id="ProtNLM"/>
    </source>
</evidence>
<dbReference type="InterPro" id="IPR014284">
    <property type="entry name" value="RNA_pol_sigma-70_dom"/>
</dbReference>
<dbReference type="InterPro" id="IPR039425">
    <property type="entry name" value="RNA_pol_sigma-70-like"/>
</dbReference>
<protein>
    <recommendedName>
        <fullName evidence="11">ECF family RNA polymerase sigma factor</fullName>
    </recommendedName>
</protein>
<name>A0A150TSM0_SORCE</name>
<evidence type="ECO:0000256" key="6">
    <source>
        <dbReference type="SAM" id="MobiDB-lite"/>
    </source>
</evidence>
<dbReference type="PANTHER" id="PTHR43133">
    <property type="entry name" value="RNA POLYMERASE ECF-TYPE SIGMA FACTO"/>
    <property type="match status" value="1"/>
</dbReference>
<keyword evidence="3" id="KW-0731">Sigma factor</keyword>
<accession>A0A150TSM0</accession>
<dbReference type="SUPFAM" id="SSF88659">
    <property type="entry name" value="Sigma3 and sigma4 domains of RNA polymerase sigma factors"/>
    <property type="match status" value="1"/>
</dbReference>
<dbReference type="Gene3D" id="1.10.10.10">
    <property type="entry name" value="Winged helix-like DNA-binding domain superfamily/Winged helix DNA-binding domain"/>
    <property type="match status" value="1"/>
</dbReference>
<gene>
    <name evidence="9" type="ORF">BE21_28300</name>
</gene>
<evidence type="ECO:0000256" key="4">
    <source>
        <dbReference type="ARBA" id="ARBA00023125"/>
    </source>
</evidence>
<feature type="domain" description="RNA polymerase sigma factor 70 region 4 type 2" evidence="8">
    <location>
        <begin position="120"/>
        <end position="172"/>
    </location>
</feature>
<dbReference type="Pfam" id="PF08281">
    <property type="entry name" value="Sigma70_r4_2"/>
    <property type="match status" value="1"/>
</dbReference>
<keyword evidence="5" id="KW-0804">Transcription</keyword>
<keyword evidence="2" id="KW-0805">Transcription regulation</keyword>
<sequence>MDAKDPRGAPPGAPPPTWETVVREHLRYLRGCVASERIPAADREDVLQEVLHGISRALSSFDPARGELRAWLKAIVHNHASMYRRRAYRRCEAPWPDEPLEVADEAPSSEERQLERERRQLLSKLLLELPPERREAVIAHELDEAGIGHVAERLSIPATTAKSRVRHGREELKAAARRWQARHHRRLAALLPMRAAGCSGERSRRAASREHALQPLHRAGRALRHAMSGATAPRPRSVALTCASLAVGAFGVVLTAGILLVGHSGALPGGAAPPAPSIAAHPRAASTTAPADEKAREPSYLALNDKAPPREAMFSARIGDSAPARPGPLPRPSQRRPATQDDDRERLRMAAAARAIGHDALARALMQGRRHDVPGVAPAPGRAVPPTSSTPAARSR</sequence>
<dbReference type="SUPFAM" id="SSF88946">
    <property type="entry name" value="Sigma2 domain of RNA polymerase sigma factors"/>
    <property type="match status" value="1"/>
</dbReference>
<feature type="compositionally biased region" description="Polar residues" evidence="6">
    <location>
        <begin position="387"/>
        <end position="396"/>
    </location>
</feature>
<evidence type="ECO:0000256" key="3">
    <source>
        <dbReference type="ARBA" id="ARBA00023082"/>
    </source>
</evidence>
<evidence type="ECO:0000259" key="8">
    <source>
        <dbReference type="Pfam" id="PF08281"/>
    </source>
</evidence>
<dbReference type="InterPro" id="IPR013249">
    <property type="entry name" value="RNA_pol_sigma70_r4_t2"/>
</dbReference>
<dbReference type="AlphaFoldDB" id="A0A150TSM0"/>
<dbReference type="GO" id="GO:0003677">
    <property type="term" value="F:DNA binding"/>
    <property type="evidence" value="ECO:0007669"/>
    <property type="project" value="UniProtKB-KW"/>
</dbReference>
<dbReference type="InterPro" id="IPR013325">
    <property type="entry name" value="RNA_pol_sigma_r2"/>
</dbReference>
<dbReference type="EMBL" id="JEME01001259">
    <property type="protein sequence ID" value="KYG07644.1"/>
    <property type="molecule type" value="Genomic_DNA"/>
</dbReference>
<evidence type="ECO:0000313" key="9">
    <source>
        <dbReference type="EMBL" id="KYG07644.1"/>
    </source>
</evidence>
<reference evidence="9 10" key="1">
    <citation type="submission" date="2014-02" db="EMBL/GenBank/DDBJ databases">
        <title>The small core and large imbalanced accessory genome model reveals a collaborative survival strategy of Sorangium cellulosum strains in nature.</title>
        <authorList>
            <person name="Han K."/>
            <person name="Peng R."/>
            <person name="Blom J."/>
            <person name="Li Y.-Z."/>
        </authorList>
    </citation>
    <scope>NUCLEOTIDE SEQUENCE [LARGE SCALE GENOMIC DNA]</scope>
    <source>
        <strain evidence="9 10">So0007-03</strain>
    </source>
</reference>
<dbReference type="InterPro" id="IPR013324">
    <property type="entry name" value="RNA_pol_sigma_r3/r4-like"/>
</dbReference>
<dbReference type="GO" id="GO:0006352">
    <property type="term" value="P:DNA-templated transcription initiation"/>
    <property type="evidence" value="ECO:0007669"/>
    <property type="project" value="InterPro"/>
</dbReference>
<dbReference type="Proteomes" id="UP000075502">
    <property type="component" value="Unassembled WGS sequence"/>
</dbReference>
<dbReference type="PANTHER" id="PTHR43133:SF8">
    <property type="entry name" value="RNA POLYMERASE SIGMA FACTOR HI_1459-RELATED"/>
    <property type="match status" value="1"/>
</dbReference>
<keyword evidence="4" id="KW-0238">DNA-binding</keyword>
<dbReference type="InterPro" id="IPR036388">
    <property type="entry name" value="WH-like_DNA-bd_sf"/>
</dbReference>
<comment type="caution">
    <text evidence="9">The sequence shown here is derived from an EMBL/GenBank/DDBJ whole genome shotgun (WGS) entry which is preliminary data.</text>
</comment>
<dbReference type="NCBIfam" id="TIGR02937">
    <property type="entry name" value="sigma70-ECF"/>
    <property type="match status" value="1"/>
</dbReference>
<evidence type="ECO:0000313" key="10">
    <source>
        <dbReference type="Proteomes" id="UP000075502"/>
    </source>
</evidence>
<evidence type="ECO:0000256" key="1">
    <source>
        <dbReference type="ARBA" id="ARBA00010641"/>
    </source>
</evidence>
<feature type="region of interest" description="Disordered" evidence="6">
    <location>
        <begin position="272"/>
        <end position="344"/>
    </location>
</feature>
<evidence type="ECO:0000256" key="5">
    <source>
        <dbReference type="ARBA" id="ARBA00023163"/>
    </source>
</evidence>
<comment type="similarity">
    <text evidence="1">Belongs to the sigma-70 factor family. ECF subfamily.</text>
</comment>
<dbReference type="InterPro" id="IPR007627">
    <property type="entry name" value="RNA_pol_sigma70_r2"/>
</dbReference>
<feature type="compositionally biased region" description="Low complexity" evidence="6">
    <location>
        <begin position="277"/>
        <end position="286"/>
    </location>
</feature>
<dbReference type="GO" id="GO:0016987">
    <property type="term" value="F:sigma factor activity"/>
    <property type="evidence" value="ECO:0007669"/>
    <property type="project" value="UniProtKB-KW"/>
</dbReference>
<proteinExistence type="inferred from homology"/>
<feature type="region of interest" description="Disordered" evidence="6">
    <location>
        <begin position="367"/>
        <end position="396"/>
    </location>
</feature>
<evidence type="ECO:0000256" key="2">
    <source>
        <dbReference type="ARBA" id="ARBA00023015"/>
    </source>
</evidence>
<dbReference type="Pfam" id="PF04542">
    <property type="entry name" value="Sigma70_r2"/>
    <property type="match status" value="1"/>
</dbReference>
<feature type="domain" description="RNA polymerase sigma-70 region 2" evidence="7">
    <location>
        <begin position="22"/>
        <end position="89"/>
    </location>
</feature>
<dbReference type="Gene3D" id="1.10.1740.10">
    <property type="match status" value="1"/>
</dbReference>
<feature type="compositionally biased region" description="Low complexity" evidence="6">
    <location>
        <begin position="374"/>
        <end position="386"/>
    </location>
</feature>
<evidence type="ECO:0000259" key="7">
    <source>
        <dbReference type="Pfam" id="PF04542"/>
    </source>
</evidence>
<organism evidence="9 10">
    <name type="scientific">Sorangium cellulosum</name>
    <name type="common">Polyangium cellulosum</name>
    <dbReference type="NCBI Taxonomy" id="56"/>
    <lineage>
        <taxon>Bacteria</taxon>
        <taxon>Pseudomonadati</taxon>
        <taxon>Myxococcota</taxon>
        <taxon>Polyangia</taxon>
        <taxon>Polyangiales</taxon>
        <taxon>Polyangiaceae</taxon>
        <taxon>Sorangium</taxon>
    </lineage>
</organism>